<dbReference type="InterPro" id="IPR029069">
    <property type="entry name" value="HotDog_dom_sf"/>
</dbReference>
<dbReference type="InterPro" id="IPR002864">
    <property type="entry name" value="Acyl-ACP_thioesterase_NHD"/>
</dbReference>
<dbReference type="Proteomes" id="UP001142648">
    <property type="component" value="Unassembled WGS sequence"/>
</dbReference>
<dbReference type="GO" id="GO:0006633">
    <property type="term" value="P:fatty acid biosynthetic process"/>
    <property type="evidence" value="ECO:0007669"/>
    <property type="project" value="InterPro"/>
</dbReference>
<sequence>MADGAVNRFALTFTAAPEHIDELGHVNNAVWVTWIQDIATAHWSAVAAPEHADKYVWVVTRHEIDYRGNIGAGESVTAETFIPEGPRGAQFDRCVEFRDASGKRIVAARSTWAMLDKATGRLVRVPPEVAAPFLPGTER</sequence>
<reference evidence="2" key="1">
    <citation type="submission" date="2022-09" db="EMBL/GenBank/DDBJ databases">
        <title>The genome sequence of Tsuneonella sp. YG55.</title>
        <authorList>
            <person name="Liu Y."/>
        </authorList>
    </citation>
    <scope>NUCLEOTIDE SEQUENCE</scope>
    <source>
        <strain evidence="2">YG55</strain>
    </source>
</reference>
<feature type="domain" description="Acyl-ACP thioesterase N-terminal hotdog" evidence="1">
    <location>
        <begin position="20"/>
        <end position="133"/>
    </location>
</feature>
<dbReference type="Pfam" id="PF01643">
    <property type="entry name" value="Acyl-ACP_TE"/>
    <property type="match status" value="1"/>
</dbReference>
<dbReference type="SUPFAM" id="SSF54637">
    <property type="entry name" value="Thioesterase/thiol ester dehydrase-isomerase"/>
    <property type="match status" value="1"/>
</dbReference>
<gene>
    <name evidence="2" type="ORF">N0B51_03395</name>
</gene>
<accession>A0A9X2VZ34</accession>
<evidence type="ECO:0000259" key="1">
    <source>
        <dbReference type="Pfam" id="PF01643"/>
    </source>
</evidence>
<evidence type="ECO:0000313" key="2">
    <source>
        <dbReference type="EMBL" id="MCT2558020.1"/>
    </source>
</evidence>
<organism evidence="2 3">
    <name type="scientific">Tsuneonella litorea</name>
    <dbReference type="NCBI Taxonomy" id="2976475"/>
    <lineage>
        <taxon>Bacteria</taxon>
        <taxon>Pseudomonadati</taxon>
        <taxon>Pseudomonadota</taxon>
        <taxon>Alphaproteobacteria</taxon>
        <taxon>Sphingomonadales</taxon>
        <taxon>Erythrobacteraceae</taxon>
        <taxon>Tsuneonella</taxon>
    </lineage>
</organism>
<dbReference type="Gene3D" id="3.10.129.10">
    <property type="entry name" value="Hotdog Thioesterase"/>
    <property type="match status" value="1"/>
</dbReference>
<evidence type="ECO:0000313" key="3">
    <source>
        <dbReference type="Proteomes" id="UP001142648"/>
    </source>
</evidence>
<keyword evidence="3" id="KW-1185">Reference proteome</keyword>
<proteinExistence type="predicted"/>
<protein>
    <submittedName>
        <fullName evidence="2">Acyl-CoA thioesterase</fullName>
    </submittedName>
</protein>
<dbReference type="GO" id="GO:0016790">
    <property type="term" value="F:thiolester hydrolase activity"/>
    <property type="evidence" value="ECO:0007669"/>
    <property type="project" value="InterPro"/>
</dbReference>
<comment type="caution">
    <text evidence="2">The sequence shown here is derived from an EMBL/GenBank/DDBJ whole genome shotgun (WGS) entry which is preliminary data.</text>
</comment>
<dbReference type="RefSeq" id="WP_259960768.1">
    <property type="nucleotide sequence ID" value="NZ_JAOAMV010000001.1"/>
</dbReference>
<dbReference type="CDD" id="cd00586">
    <property type="entry name" value="4HBT"/>
    <property type="match status" value="1"/>
</dbReference>
<dbReference type="EMBL" id="JAOAMV010000001">
    <property type="protein sequence ID" value="MCT2558020.1"/>
    <property type="molecule type" value="Genomic_DNA"/>
</dbReference>
<name>A0A9X2VZ34_9SPHN</name>
<dbReference type="AlphaFoldDB" id="A0A9X2VZ34"/>